<dbReference type="PRINTS" id="PR00625">
    <property type="entry name" value="JDOMAIN"/>
</dbReference>
<feature type="domain" description="J" evidence="3">
    <location>
        <begin position="8"/>
        <end position="90"/>
    </location>
</feature>
<evidence type="ECO:0000256" key="1">
    <source>
        <dbReference type="ARBA" id="ARBA00023186"/>
    </source>
</evidence>
<keyword evidence="5" id="KW-1185">Reference proteome</keyword>
<dbReference type="InterPro" id="IPR001623">
    <property type="entry name" value="DnaJ_domain"/>
</dbReference>
<dbReference type="SUPFAM" id="SSF46565">
    <property type="entry name" value="Chaperone J-domain"/>
    <property type="match status" value="1"/>
</dbReference>
<evidence type="ECO:0000259" key="3">
    <source>
        <dbReference type="PROSITE" id="PS50076"/>
    </source>
</evidence>
<dbReference type="Gene3D" id="1.10.287.110">
    <property type="entry name" value="DnaJ domain"/>
    <property type="match status" value="1"/>
</dbReference>
<comment type="caution">
    <text evidence="4">The sequence shown here is derived from an EMBL/GenBank/DDBJ whole genome shotgun (WGS) entry which is preliminary data.</text>
</comment>
<dbReference type="SMART" id="SM00271">
    <property type="entry name" value="DnaJ"/>
    <property type="match status" value="1"/>
</dbReference>
<dbReference type="PANTHER" id="PTHR43096:SF52">
    <property type="entry name" value="DNAJ HOMOLOG 1, MITOCHONDRIAL-RELATED"/>
    <property type="match status" value="1"/>
</dbReference>
<accession>A0ABP6WBA6</accession>
<organism evidence="4 5">
    <name type="scientific">Kribbella ginsengisoli</name>
    <dbReference type="NCBI Taxonomy" id="363865"/>
    <lineage>
        <taxon>Bacteria</taxon>
        <taxon>Bacillati</taxon>
        <taxon>Actinomycetota</taxon>
        <taxon>Actinomycetes</taxon>
        <taxon>Propionibacteriales</taxon>
        <taxon>Kribbellaceae</taxon>
        <taxon>Kribbella</taxon>
    </lineage>
</organism>
<dbReference type="PROSITE" id="PS50076">
    <property type="entry name" value="DNAJ_2"/>
    <property type="match status" value="1"/>
</dbReference>
<protein>
    <recommendedName>
        <fullName evidence="3">J domain-containing protein</fullName>
    </recommendedName>
</protein>
<keyword evidence="1" id="KW-0143">Chaperone</keyword>
<dbReference type="PANTHER" id="PTHR43096">
    <property type="entry name" value="DNAJ HOMOLOG 1, MITOCHONDRIAL-RELATED"/>
    <property type="match status" value="1"/>
</dbReference>
<proteinExistence type="predicted"/>
<dbReference type="Proteomes" id="UP001501222">
    <property type="component" value="Unassembled WGS sequence"/>
</dbReference>
<dbReference type="InterPro" id="IPR036869">
    <property type="entry name" value="J_dom_sf"/>
</dbReference>
<feature type="compositionally biased region" description="Low complexity" evidence="2">
    <location>
        <begin position="96"/>
        <end position="111"/>
    </location>
</feature>
<gene>
    <name evidence="4" type="ORF">GCM10022235_13550</name>
</gene>
<sequence length="150" mass="16252">MTTAREPDPYLVLGVTVEASDHDLDHAFRGLVRRLHPDTRTPPAPNTRADSDLDADLAVDADADRRLQELLTAYATLRNPISRAAYDRTRTRPAPHRAAASATTPMTTPPTRVHAVQQPSTPPTAIRVGPALRVGPVRWEPSASQGPRSG</sequence>
<evidence type="ECO:0000313" key="5">
    <source>
        <dbReference type="Proteomes" id="UP001501222"/>
    </source>
</evidence>
<evidence type="ECO:0000256" key="2">
    <source>
        <dbReference type="SAM" id="MobiDB-lite"/>
    </source>
</evidence>
<dbReference type="CDD" id="cd06257">
    <property type="entry name" value="DnaJ"/>
    <property type="match status" value="1"/>
</dbReference>
<name>A0ABP6WBA6_9ACTN</name>
<evidence type="ECO:0000313" key="4">
    <source>
        <dbReference type="EMBL" id="GAA3547099.1"/>
    </source>
</evidence>
<reference evidence="5" key="1">
    <citation type="journal article" date="2019" name="Int. J. Syst. Evol. Microbiol.">
        <title>The Global Catalogue of Microorganisms (GCM) 10K type strain sequencing project: providing services to taxonomists for standard genome sequencing and annotation.</title>
        <authorList>
            <consortium name="The Broad Institute Genomics Platform"/>
            <consortium name="The Broad Institute Genome Sequencing Center for Infectious Disease"/>
            <person name="Wu L."/>
            <person name="Ma J."/>
        </authorList>
    </citation>
    <scope>NUCLEOTIDE SEQUENCE [LARGE SCALE GENOMIC DNA]</scope>
    <source>
        <strain evidence="5">JCM 16928</strain>
    </source>
</reference>
<dbReference type="EMBL" id="BAABAA010000001">
    <property type="protein sequence ID" value="GAA3547099.1"/>
    <property type="molecule type" value="Genomic_DNA"/>
</dbReference>
<feature type="region of interest" description="Disordered" evidence="2">
    <location>
        <begin position="84"/>
        <end position="150"/>
    </location>
</feature>